<feature type="domain" description="PTS EIIB type-4" evidence="8">
    <location>
        <begin position="1"/>
        <end position="160"/>
    </location>
</feature>
<reference evidence="9 10" key="1">
    <citation type="submission" date="2019-09" db="EMBL/GenBank/DDBJ databases">
        <title>Phylogeny of genus Pseudoclavibacter and closely related genus.</title>
        <authorList>
            <person name="Li Y."/>
        </authorList>
    </citation>
    <scope>NUCLEOTIDE SEQUENCE [LARGE SCALE GENOMIC DNA]</scope>
    <source>
        <strain evidence="9 10">THG-MD12</strain>
    </source>
</reference>
<sequence length="160" mass="17143">MIQLLRVDHRLIHGQVVMSWVRTLDPTAILIANDDVPSDELRKSTLKLAKPADVKLVIKTVADSIEAINSGRTDSYRLLILTDNVADAIRLADGCPTVQHINLGGTKRLEGTTPLTNTVNLTEDETAGLTRLASRGVEVEARAVATDRKVPLSGSGSAPA</sequence>
<keyword evidence="3" id="KW-0963">Cytoplasm</keyword>
<evidence type="ECO:0000256" key="2">
    <source>
        <dbReference type="ARBA" id="ARBA00022448"/>
    </source>
</evidence>
<dbReference type="GO" id="GO:0009401">
    <property type="term" value="P:phosphoenolpyruvate-dependent sugar phosphotransferase system"/>
    <property type="evidence" value="ECO:0007669"/>
    <property type="project" value="UniProtKB-KW"/>
</dbReference>
<keyword evidence="2" id="KW-0813">Transport</keyword>
<keyword evidence="6" id="KW-0598">Phosphotransferase system</keyword>
<evidence type="ECO:0000256" key="5">
    <source>
        <dbReference type="ARBA" id="ARBA00022679"/>
    </source>
</evidence>
<keyword evidence="7" id="KW-0418">Kinase</keyword>
<evidence type="ECO:0000313" key="9">
    <source>
        <dbReference type="EMBL" id="KAB1637608.1"/>
    </source>
</evidence>
<accession>A0A7J5B107</accession>
<proteinExistence type="predicted"/>
<dbReference type="RefSeq" id="WP_151423804.1">
    <property type="nucleotide sequence ID" value="NZ_CANKVH010000006.1"/>
</dbReference>
<dbReference type="GO" id="GO:0005737">
    <property type="term" value="C:cytoplasm"/>
    <property type="evidence" value="ECO:0007669"/>
    <property type="project" value="UniProtKB-SubCell"/>
</dbReference>
<dbReference type="Gene3D" id="3.40.35.10">
    <property type="entry name" value="Phosphotransferase system, sorbose subfamily IIB component"/>
    <property type="match status" value="1"/>
</dbReference>
<evidence type="ECO:0000313" key="10">
    <source>
        <dbReference type="Proteomes" id="UP000490386"/>
    </source>
</evidence>
<keyword evidence="4 9" id="KW-0762">Sugar transport</keyword>
<dbReference type="InterPro" id="IPR036667">
    <property type="entry name" value="PTS_IIB_sorbose-sp_sf"/>
</dbReference>
<evidence type="ECO:0000256" key="1">
    <source>
        <dbReference type="ARBA" id="ARBA00004496"/>
    </source>
</evidence>
<dbReference type="EMBL" id="WBJX01000003">
    <property type="protein sequence ID" value="KAB1637608.1"/>
    <property type="molecule type" value="Genomic_DNA"/>
</dbReference>
<evidence type="ECO:0000256" key="3">
    <source>
        <dbReference type="ARBA" id="ARBA00022490"/>
    </source>
</evidence>
<comment type="caution">
    <text evidence="9">The sequence shown here is derived from an EMBL/GenBank/DDBJ whole genome shotgun (WGS) entry which is preliminary data.</text>
</comment>
<dbReference type="AlphaFoldDB" id="A0A7J5B107"/>
<dbReference type="OrthoDB" id="9788818at2"/>
<dbReference type="GO" id="GO:0016301">
    <property type="term" value="F:kinase activity"/>
    <property type="evidence" value="ECO:0007669"/>
    <property type="project" value="UniProtKB-KW"/>
</dbReference>
<comment type="subcellular location">
    <subcellularLocation>
        <location evidence="1">Cytoplasm</location>
    </subcellularLocation>
</comment>
<evidence type="ECO:0000256" key="6">
    <source>
        <dbReference type="ARBA" id="ARBA00022683"/>
    </source>
</evidence>
<dbReference type="Pfam" id="PF03830">
    <property type="entry name" value="PTSIIB_sorb"/>
    <property type="match status" value="1"/>
</dbReference>
<dbReference type="CDD" id="cd00001">
    <property type="entry name" value="PTS_IIB_man"/>
    <property type="match status" value="1"/>
</dbReference>
<keyword evidence="10" id="KW-1185">Reference proteome</keyword>
<gene>
    <name evidence="9" type="ORF">F8O03_10330</name>
</gene>
<evidence type="ECO:0000259" key="8">
    <source>
        <dbReference type="PROSITE" id="PS51101"/>
    </source>
</evidence>
<organism evidence="9 10">
    <name type="scientific">Pseudoclavibacter terrae</name>
    <dbReference type="NCBI Taxonomy" id="1530195"/>
    <lineage>
        <taxon>Bacteria</taxon>
        <taxon>Bacillati</taxon>
        <taxon>Actinomycetota</taxon>
        <taxon>Actinomycetes</taxon>
        <taxon>Micrococcales</taxon>
        <taxon>Microbacteriaceae</taxon>
        <taxon>Pseudoclavibacter</taxon>
    </lineage>
</organism>
<dbReference type="PROSITE" id="PS51101">
    <property type="entry name" value="PTS_EIIB_TYPE_4"/>
    <property type="match status" value="1"/>
</dbReference>
<dbReference type="SUPFAM" id="SSF52728">
    <property type="entry name" value="PTS IIb component"/>
    <property type="match status" value="1"/>
</dbReference>
<dbReference type="Proteomes" id="UP000490386">
    <property type="component" value="Unassembled WGS sequence"/>
</dbReference>
<name>A0A7J5B107_9MICO</name>
<dbReference type="InterPro" id="IPR004720">
    <property type="entry name" value="PTS_IIB_sorbose-sp"/>
</dbReference>
<protein>
    <submittedName>
        <fullName evidence="9">PTS sugar transporter subunit IIB</fullName>
    </submittedName>
</protein>
<evidence type="ECO:0000256" key="7">
    <source>
        <dbReference type="ARBA" id="ARBA00022777"/>
    </source>
</evidence>
<dbReference type="GO" id="GO:0008982">
    <property type="term" value="F:protein-N(PI)-phosphohistidine-sugar phosphotransferase activity"/>
    <property type="evidence" value="ECO:0007669"/>
    <property type="project" value="InterPro"/>
</dbReference>
<keyword evidence="5" id="KW-0808">Transferase</keyword>
<evidence type="ECO:0000256" key="4">
    <source>
        <dbReference type="ARBA" id="ARBA00022597"/>
    </source>
</evidence>